<feature type="region of interest" description="Disordered" evidence="2">
    <location>
        <begin position="59"/>
        <end position="92"/>
    </location>
</feature>
<evidence type="ECO:0000256" key="3">
    <source>
        <dbReference type="SAM" id="SignalP"/>
    </source>
</evidence>
<evidence type="ECO:0000259" key="4">
    <source>
        <dbReference type="Pfam" id="PF13511"/>
    </source>
</evidence>
<feature type="compositionally biased region" description="Polar residues" evidence="2">
    <location>
        <begin position="60"/>
        <end position="74"/>
    </location>
</feature>
<comment type="caution">
    <text evidence="5">The sequence shown here is derived from an EMBL/GenBank/DDBJ whole genome shotgun (WGS) entry which is preliminary data.</text>
</comment>
<reference evidence="5 6" key="1">
    <citation type="submission" date="2024-04" db="EMBL/GenBank/DDBJ databases">
        <authorList>
            <person name="Abashina T."/>
            <person name="Shaikin A."/>
        </authorList>
    </citation>
    <scope>NUCLEOTIDE SEQUENCE [LARGE SCALE GENOMIC DNA]</scope>
    <source>
        <strain evidence="5 6">AAFK</strain>
    </source>
</reference>
<dbReference type="RefSeq" id="WP_341370420.1">
    <property type="nucleotide sequence ID" value="NZ_JBBPCO010000005.1"/>
</dbReference>
<dbReference type="EMBL" id="JBBPCO010000005">
    <property type="protein sequence ID" value="MEK8089361.1"/>
    <property type="molecule type" value="Genomic_DNA"/>
</dbReference>
<feature type="coiled-coil region" evidence="1">
    <location>
        <begin position="124"/>
        <end position="158"/>
    </location>
</feature>
<dbReference type="Proteomes" id="UP001446205">
    <property type="component" value="Unassembled WGS sequence"/>
</dbReference>
<organism evidence="5 6">
    <name type="scientific">Thermithiobacillus plumbiphilus</name>
    <dbReference type="NCBI Taxonomy" id="1729899"/>
    <lineage>
        <taxon>Bacteria</taxon>
        <taxon>Pseudomonadati</taxon>
        <taxon>Pseudomonadota</taxon>
        <taxon>Acidithiobacillia</taxon>
        <taxon>Acidithiobacillales</taxon>
        <taxon>Thermithiobacillaceae</taxon>
        <taxon>Thermithiobacillus</taxon>
    </lineage>
</organism>
<evidence type="ECO:0000256" key="2">
    <source>
        <dbReference type="SAM" id="MobiDB-lite"/>
    </source>
</evidence>
<feature type="domain" description="DUF4124" evidence="4">
    <location>
        <begin position="10"/>
        <end position="60"/>
    </location>
</feature>
<evidence type="ECO:0000313" key="5">
    <source>
        <dbReference type="EMBL" id="MEK8089361.1"/>
    </source>
</evidence>
<keyword evidence="1" id="KW-0175">Coiled coil</keyword>
<feature type="signal peptide" evidence="3">
    <location>
        <begin position="1"/>
        <end position="19"/>
    </location>
</feature>
<feature type="compositionally biased region" description="Basic and acidic residues" evidence="2">
    <location>
        <begin position="82"/>
        <end position="92"/>
    </location>
</feature>
<feature type="chain" id="PRO_5045963182" evidence="3">
    <location>
        <begin position="20"/>
        <end position="168"/>
    </location>
</feature>
<evidence type="ECO:0000313" key="6">
    <source>
        <dbReference type="Proteomes" id="UP001446205"/>
    </source>
</evidence>
<dbReference type="InterPro" id="IPR025392">
    <property type="entry name" value="DUF4124"/>
</dbReference>
<evidence type="ECO:0000256" key="1">
    <source>
        <dbReference type="SAM" id="Coils"/>
    </source>
</evidence>
<gene>
    <name evidence="5" type="ORF">WOB96_06230</name>
</gene>
<accession>A0ABU9D740</accession>
<keyword evidence="3" id="KW-0732">Signal</keyword>
<protein>
    <submittedName>
        <fullName evidence="5">DUF4124 domain-containing protein</fullName>
    </submittedName>
</protein>
<keyword evidence="6" id="KW-1185">Reference proteome</keyword>
<sequence>MRRFLIPLILVTLPTPAVADTVYRWLDSQGSVHYGGKPPAGARQVQRIQGDAGANVVAPKTNTEGATAPSSPAQAETPDPEQASRTKAREQVQRELDTARLSLINALQAYETGRAVRYGNERNYVRYLERVSALEARVRLAQERVLLLERQMQELESRPTPTPTSSGQ</sequence>
<name>A0ABU9D740_9PROT</name>
<proteinExistence type="predicted"/>
<dbReference type="Pfam" id="PF13511">
    <property type="entry name" value="DUF4124"/>
    <property type="match status" value="1"/>
</dbReference>